<evidence type="ECO:0000256" key="4">
    <source>
        <dbReference type="ARBA" id="ARBA00022692"/>
    </source>
</evidence>
<evidence type="ECO:0000256" key="5">
    <source>
        <dbReference type="ARBA" id="ARBA00022989"/>
    </source>
</evidence>
<dbReference type="SUPFAM" id="SSF161098">
    <property type="entry name" value="MetI-like"/>
    <property type="match status" value="1"/>
</dbReference>
<feature type="transmembrane region" description="Helical" evidence="7">
    <location>
        <begin position="65"/>
        <end position="84"/>
    </location>
</feature>
<comment type="similarity">
    <text evidence="7">Belongs to the binding-protein-dependent transport system permease family.</text>
</comment>
<evidence type="ECO:0000256" key="8">
    <source>
        <dbReference type="SAM" id="MobiDB-lite"/>
    </source>
</evidence>
<feature type="domain" description="ABC transmembrane type-1" evidence="9">
    <location>
        <begin position="126"/>
        <end position="341"/>
    </location>
</feature>
<feature type="transmembrane region" description="Helical" evidence="7">
    <location>
        <begin position="166"/>
        <end position="186"/>
    </location>
</feature>
<keyword evidence="6 7" id="KW-0472">Membrane</keyword>
<feature type="transmembrane region" description="Helical" evidence="7">
    <location>
        <begin position="226"/>
        <end position="245"/>
    </location>
</feature>
<dbReference type="PANTHER" id="PTHR43227:SF11">
    <property type="entry name" value="BLL4140 PROTEIN"/>
    <property type="match status" value="1"/>
</dbReference>
<evidence type="ECO:0000256" key="2">
    <source>
        <dbReference type="ARBA" id="ARBA00022448"/>
    </source>
</evidence>
<keyword evidence="4 7" id="KW-0812">Transmembrane</keyword>
<dbReference type="PANTHER" id="PTHR43227">
    <property type="entry name" value="BLL4140 PROTEIN"/>
    <property type="match status" value="1"/>
</dbReference>
<feature type="compositionally biased region" description="Basic residues" evidence="8">
    <location>
        <begin position="43"/>
        <end position="55"/>
    </location>
</feature>
<organism evidence="10 11">
    <name type="scientific">Glycomyces harbinensis</name>
    <dbReference type="NCBI Taxonomy" id="58114"/>
    <lineage>
        <taxon>Bacteria</taxon>
        <taxon>Bacillati</taxon>
        <taxon>Actinomycetota</taxon>
        <taxon>Actinomycetes</taxon>
        <taxon>Glycomycetales</taxon>
        <taxon>Glycomycetaceae</taxon>
        <taxon>Glycomyces</taxon>
    </lineage>
</organism>
<dbReference type="InterPro" id="IPR000515">
    <property type="entry name" value="MetI-like"/>
</dbReference>
<dbReference type="STRING" id="58114.SAMN05216270_105251"/>
<proteinExistence type="inferred from homology"/>
<keyword evidence="3" id="KW-1003">Cell membrane</keyword>
<dbReference type="InterPro" id="IPR050809">
    <property type="entry name" value="UgpAE/MalFG_permease"/>
</dbReference>
<feature type="transmembrane region" description="Helical" evidence="7">
    <location>
        <begin position="266"/>
        <end position="287"/>
    </location>
</feature>
<evidence type="ECO:0000259" key="9">
    <source>
        <dbReference type="PROSITE" id="PS50928"/>
    </source>
</evidence>
<keyword evidence="2 7" id="KW-0813">Transport</keyword>
<keyword evidence="5 7" id="KW-1133">Transmembrane helix</keyword>
<feature type="region of interest" description="Disordered" evidence="8">
    <location>
        <begin position="1"/>
        <end position="55"/>
    </location>
</feature>
<dbReference type="AlphaFoldDB" id="A0A1G6W121"/>
<dbReference type="CDD" id="cd06261">
    <property type="entry name" value="TM_PBP2"/>
    <property type="match status" value="1"/>
</dbReference>
<dbReference type="InterPro" id="IPR035906">
    <property type="entry name" value="MetI-like_sf"/>
</dbReference>
<evidence type="ECO:0000313" key="11">
    <source>
        <dbReference type="Proteomes" id="UP000198949"/>
    </source>
</evidence>
<evidence type="ECO:0000256" key="1">
    <source>
        <dbReference type="ARBA" id="ARBA00004651"/>
    </source>
</evidence>
<evidence type="ECO:0000256" key="7">
    <source>
        <dbReference type="RuleBase" id="RU363032"/>
    </source>
</evidence>
<protein>
    <submittedName>
        <fullName evidence="10">Putative aldouronate transport system permease protein</fullName>
    </submittedName>
</protein>
<dbReference type="GO" id="GO:0005886">
    <property type="term" value="C:plasma membrane"/>
    <property type="evidence" value="ECO:0007669"/>
    <property type="project" value="UniProtKB-SubCell"/>
</dbReference>
<feature type="transmembrane region" description="Helical" evidence="7">
    <location>
        <begin position="322"/>
        <end position="341"/>
    </location>
</feature>
<reference evidence="11" key="1">
    <citation type="submission" date="2016-10" db="EMBL/GenBank/DDBJ databases">
        <authorList>
            <person name="Varghese N."/>
            <person name="Submissions S."/>
        </authorList>
    </citation>
    <scope>NUCLEOTIDE SEQUENCE [LARGE SCALE GENOMIC DNA]</scope>
    <source>
        <strain evidence="11">CGMCC 4.3516</strain>
    </source>
</reference>
<accession>A0A1G6W121</accession>
<dbReference type="Gene3D" id="1.10.3720.10">
    <property type="entry name" value="MetI-like"/>
    <property type="match status" value="1"/>
</dbReference>
<comment type="subcellular location">
    <subcellularLocation>
        <location evidence="1 7">Cell membrane</location>
        <topology evidence="1 7">Multi-pass membrane protein</topology>
    </subcellularLocation>
</comment>
<dbReference type="EMBL" id="FNAD01000005">
    <property type="protein sequence ID" value="SDD59640.1"/>
    <property type="molecule type" value="Genomic_DNA"/>
</dbReference>
<evidence type="ECO:0000313" key="10">
    <source>
        <dbReference type="EMBL" id="SDD59640.1"/>
    </source>
</evidence>
<dbReference type="PROSITE" id="PS50928">
    <property type="entry name" value="ABC_TM1"/>
    <property type="match status" value="1"/>
</dbReference>
<evidence type="ECO:0000256" key="3">
    <source>
        <dbReference type="ARBA" id="ARBA00022475"/>
    </source>
</evidence>
<evidence type="ECO:0000256" key="6">
    <source>
        <dbReference type="ARBA" id="ARBA00023136"/>
    </source>
</evidence>
<sequence>MTGTGGAPVPPALPGPAIPIGDDESDMAVTTEPAGRAAETPPKTRKAKAPKARRRPLRHRLRRDWALIVLTAPAMVQLAVFFYAPSAYSVIAFMDYSPYRSLWENPIIGFTHFQILFQDPYFVDALLNTLKFAFAQLLFVFPFSIVLALVMHSVVSTKLRSTFQSIVYLPYFFSWVLVVSVFTQVLGQDGLFSRWLVGMGGERLDITRDPDTFMFLAWMQWTWKDAGWGMIIFLAALAAINPALYEAAAVDGANRWRRLWHITLPSIRPVIVLLLILQLGGILSVGFEQYQLQRAAVGWGASEVLDTFVYYRTILSSNGESLGTAAGLFKGLIGLLLILAANNIAHRFGEQGIYQKS</sequence>
<feature type="compositionally biased region" description="Pro residues" evidence="8">
    <location>
        <begin position="8"/>
        <end position="17"/>
    </location>
</feature>
<dbReference type="Proteomes" id="UP000198949">
    <property type="component" value="Unassembled WGS sequence"/>
</dbReference>
<feature type="transmembrane region" description="Helical" evidence="7">
    <location>
        <begin position="132"/>
        <end position="154"/>
    </location>
</feature>
<dbReference type="Pfam" id="PF00528">
    <property type="entry name" value="BPD_transp_1"/>
    <property type="match status" value="1"/>
</dbReference>
<gene>
    <name evidence="10" type="ORF">SAMN05216270_105251</name>
</gene>
<keyword evidence="11" id="KW-1185">Reference proteome</keyword>
<name>A0A1G6W121_9ACTN</name>
<dbReference type="GO" id="GO:0055085">
    <property type="term" value="P:transmembrane transport"/>
    <property type="evidence" value="ECO:0007669"/>
    <property type="project" value="InterPro"/>
</dbReference>